<dbReference type="InterPro" id="IPR029062">
    <property type="entry name" value="Class_I_gatase-like"/>
</dbReference>
<dbReference type="EMBL" id="JAGPXC010000012">
    <property type="protein sequence ID" value="KAH6644953.1"/>
    <property type="molecule type" value="Genomic_DNA"/>
</dbReference>
<dbReference type="Gene3D" id="3.50.30.60">
    <property type="entry name" value="LD-carboxypeptidase A C-terminal domain-like"/>
    <property type="match status" value="1"/>
</dbReference>
<feature type="domain" description="LD-carboxypeptidase N-terminal" evidence="3">
    <location>
        <begin position="33"/>
        <end position="154"/>
    </location>
</feature>
<dbReference type="CDD" id="cd07062">
    <property type="entry name" value="Peptidase_S66_mccF_like"/>
    <property type="match status" value="1"/>
</dbReference>
<dbReference type="GO" id="GO:0016787">
    <property type="term" value="F:hydrolase activity"/>
    <property type="evidence" value="ECO:0007669"/>
    <property type="project" value="UniProtKB-KW"/>
</dbReference>
<evidence type="ECO:0000313" key="5">
    <source>
        <dbReference type="EMBL" id="KAH6644953.1"/>
    </source>
</evidence>
<evidence type="ECO:0000313" key="6">
    <source>
        <dbReference type="Proteomes" id="UP000758603"/>
    </source>
</evidence>
<organism evidence="5 6">
    <name type="scientific">Truncatella angustata</name>
    <dbReference type="NCBI Taxonomy" id="152316"/>
    <lineage>
        <taxon>Eukaryota</taxon>
        <taxon>Fungi</taxon>
        <taxon>Dikarya</taxon>
        <taxon>Ascomycota</taxon>
        <taxon>Pezizomycotina</taxon>
        <taxon>Sordariomycetes</taxon>
        <taxon>Xylariomycetidae</taxon>
        <taxon>Amphisphaeriales</taxon>
        <taxon>Sporocadaceae</taxon>
        <taxon>Truncatella</taxon>
    </lineage>
</organism>
<dbReference type="GeneID" id="70133151"/>
<dbReference type="InterPro" id="IPR040449">
    <property type="entry name" value="Peptidase_S66_N"/>
</dbReference>
<dbReference type="Pfam" id="PF02016">
    <property type="entry name" value="Peptidase_S66"/>
    <property type="match status" value="1"/>
</dbReference>
<dbReference type="AlphaFoldDB" id="A0A9P8RIH1"/>
<comment type="caution">
    <text evidence="5">The sequence shown here is derived from an EMBL/GenBank/DDBJ whole genome shotgun (WGS) entry which is preliminary data.</text>
</comment>
<gene>
    <name evidence="5" type="ORF">BKA67DRAFT_586541</name>
</gene>
<dbReference type="PANTHER" id="PTHR30237:SF4">
    <property type="entry name" value="LD-CARBOXYPEPTIDASE C-TERMINAL DOMAIN-CONTAINING PROTEIN"/>
    <property type="match status" value="1"/>
</dbReference>
<dbReference type="Proteomes" id="UP000758603">
    <property type="component" value="Unassembled WGS sequence"/>
</dbReference>
<dbReference type="Pfam" id="PF17676">
    <property type="entry name" value="Peptidase_S66C"/>
    <property type="match status" value="1"/>
</dbReference>
<dbReference type="InterPro" id="IPR027478">
    <property type="entry name" value="LdcA_N"/>
</dbReference>
<dbReference type="OrthoDB" id="5186469at2759"/>
<evidence type="ECO:0000259" key="3">
    <source>
        <dbReference type="Pfam" id="PF02016"/>
    </source>
</evidence>
<evidence type="ECO:0000256" key="1">
    <source>
        <dbReference type="ARBA" id="ARBA00010233"/>
    </source>
</evidence>
<dbReference type="Gene3D" id="3.40.50.10740">
    <property type="entry name" value="Class I glutamine amidotransferase-like"/>
    <property type="match status" value="1"/>
</dbReference>
<name>A0A9P8RIH1_9PEZI</name>
<keyword evidence="2" id="KW-0378">Hydrolase</keyword>
<dbReference type="SUPFAM" id="SSF52317">
    <property type="entry name" value="Class I glutamine amidotransferase-like"/>
    <property type="match status" value="1"/>
</dbReference>
<dbReference type="InterPro" id="IPR003507">
    <property type="entry name" value="S66_fam"/>
</dbReference>
<dbReference type="SUPFAM" id="SSF141986">
    <property type="entry name" value="LD-carboxypeptidase A C-terminal domain-like"/>
    <property type="match status" value="1"/>
</dbReference>
<proteinExistence type="inferred from homology"/>
<reference evidence="5" key="1">
    <citation type="journal article" date="2021" name="Nat. Commun.">
        <title>Genetic determinants of endophytism in the Arabidopsis root mycobiome.</title>
        <authorList>
            <person name="Mesny F."/>
            <person name="Miyauchi S."/>
            <person name="Thiergart T."/>
            <person name="Pickel B."/>
            <person name="Atanasova L."/>
            <person name="Karlsson M."/>
            <person name="Huettel B."/>
            <person name="Barry K.W."/>
            <person name="Haridas S."/>
            <person name="Chen C."/>
            <person name="Bauer D."/>
            <person name="Andreopoulos W."/>
            <person name="Pangilinan J."/>
            <person name="LaButti K."/>
            <person name="Riley R."/>
            <person name="Lipzen A."/>
            <person name="Clum A."/>
            <person name="Drula E."/>
            <person name="Henrissat B."/>
            <person name="Kohler A."/>
            <person name="Grigoriev I.V."/>
            <person name="Martin F.M."/>
            <person name="Hacquard S."/>
        </authorList>
    </citation>
    <scope>NUCLEOTIDE SEQUENCE</scope>
    <source>
        <strain evidence="5">MPI-SDFR-AT-0073</strain>
    </source>
</reference>
<dbReference type="PANTHER" id="PTHR30237">
    <property type="entry name" value="MURAMOYLTETRAPEPTIDE CARBOXYPEPTIDASE"/>
    <property type="match status" value="1"/>
</dbReference>
<dbReference type="InterPro" id="IPR040921">
    <property type="entry name" value="Peptidase_S66C"/>
</dbReference>
<accession>A0A9P8RIH1</accession>
<evidence type="ECO:0000259" key="4">
    <source>
        <dbReference type="Pfam" id="PF17676"/>
    </source>
</evidence>
<protein>
    <submittedName>
        <fullName evidence="5">Peptidase u61 ld-carboxypeptidase a</fullName>
    </submittedName>
</protein>
<feature type="domain" description="LD-carboxypeptidase C-terminal" evidence="4">
    <location>
        <begin position="234"/>
        <end position="359"/>
    </location>
</feature>
<evidence type="ECO:0000256" key="2">
    <source>
        <dbReference type="ARBA" id="ARBA00022801"/>
    </source>
</evidence>
<sequence>MLRSSNKLSQYLFSALEMPSPVTPPSLKPGATIAFISPSARLNDRFPAAVSRATAVLSGQGYQVRIFFTQDSGTQSSITNRLTEIRAAFLDPTITAVICTIGGESFTQLLPALIADGELQTHIHTNPKIVVGASDMTGLHWFLHGLTGLRTFYGPSAIPELGTADPIDDEASPLAFCVRSLFGAITKSEPIGDIPRSPVYAPQAPSFFRKRDSVDRQEVAPAARWEWLRRGKAQGRLFGGCLTVVVRLNGIHAIAPDWRGRIIFLETSAGESRDLGLVQMGIADLIAQGVFEEAAGLVIGRPYGYDSQERRDEYTNAFKELLCKGGLAASKNQFPILFNVDIGHTTPMVTLPFDVLAELDSETDRFTILEAGVI</sequence>
<dbReference type="InterPro" id="IPR027461">
    <property type="entry name" value="Carboxypeptidase_A_C_sf"/>
</dbReference>
<dbReference type="RefSeq" id="XP_045951467.1">
    <property type="nucleotide sequence ID" value="XM_046104260.1"/>
</dbReference>
<keyword evidence="6" id="KW-1185">Reference proteome</keyword>
<comment type="similarity">
    <text evidence="1">Belongs to the peptidase S66 family.</text>
</comment>
<dbReference type="PIRSF" id="PIRSF028757">
    <property type="entry name" value="LD-carboxypeptidase"/>
    <property type="match status" value="1"/>
</dbReference>